<comment type="caution">
    <text evidence="1">The sequence shown here is derived from an EMBL/GenBank/DDBJ whole genome shotgun (WGS) entry which is preliminary data.</text>
</comment>
<protein>
    <submittedName>
        <fullName evidence="1">32054_t:CDS:1</fullName>
    </submittedName>
</protein>
<accession>A0ABN7WPQ4</accession>
<name>A0ABN7WPQ4_GIGMA</name>
<feature type="non-terminal residue" evidence="1">
    <location>
        <position position="528"/>
    </location>
</feature>
<evidence type="ECO:0000313" key="2">
    <source>
        <dbReference type="Proteomes" id="UP000789901"/>
    </source>
</evidence>
<reference evidence="1 2" key="1">
    <citation type="submission" date="2021-06" db="EMBL/GenBank/DDBJ databases">
        <authorList>
            <person name="Kallberg Y."/>
            <person name="Tangrot J."/>
            <person name="Rosling A."/>
        </authorList>
    </citation>
    <scope>NUCLEOTIDE SEQUENCE [LARGE SCALE GENOMIC DNA]</scope>
    <source>
        <strain evidence="1 2">120-4 pot B 10/14</strain>
    </source>
</reference>
<evidence type="ECO:0000313" key="1">
    <source>
        <dbReference type="EMBL" id="CAG8837242.1"/>
    </source>
</evidence>
<sequence>IPKRVWQSNELDRYMPQDPQNNYKSYEPNEYGLEFNSEKETVLTSSNYYSELSITASGTRNVFNLMYTCEKQSTRISEYDENDSSYLYERVLPKCQKANMQDKLVGQLSDTSKSSKVFKFGRSLLHSPAWKWFEEIYIDKVRHSRYNIEIADKKPCDTKIKTGDSTTALWKHLKIAYGYSKMTAQQLKKQTTITRSFETFLAKPHSITEQAIHDRAMIEICKIVDLQWAVPSKGKVKSQIDEGFEQICSHLQDDLNKAETVSLTTDLWTVHSRNGYIGAFAHQYLITWMKSLIQFFIAPKQSERLKAVQVSIQAQYQLNKEKNKDNTLLKPYIEILASSLIIQQEKDAIADGKRLKAIMITEDEWTAVANIINILKPFNDITNYISGSSYPTISIIYLMMSTLRNALLKEFKDENNSTNKPTDFNSLINDRINIFDDEKISNEDENAEEFESLAVTTDLVKSIKKIMSKLFEKYYKFSDNKILFTMTAIDPRCKNFEYKDASLACQDYLNLEYDQMISDEDLESSSNK</sequence>
<feature type="non-terminal residue" evidence="1">
    <location>
        <position position="1"/>
    </location>
</feature>
<gene>
    <name evidence="1" type="ORF">GMARGA_LOCUS33406</name>
</gene>
<dbReference type="Proteomes" id="UP000789901">
    <property type="component" value="Unassembled WGS sequence"/>
</dbReference>
<dbReference type="SUPFAM" id="SSF53098">
    <property type="entry name" value="Ribonuclease H-like"/>
    <property type="match status" value="1"/>
</dbReference>
<dbReference type="InterPro" id="IPR012337">
    <property type="entry name" value="RNaseH-like_sf"/>
</dbReference>
<proteinExistence type="predicted"/>
<keyword evidence="2" id="KW-1185">Reference proteome</keyword>
<dbReference type="EMBL" id="CAJVQB010055413">
    <property type="protein sequence ID" value="CAG8837242.1"/>
    <property type="molecule type" value="Genomic_DNA"/>
</dbReference>
<organism evidence="1 2">
    <name type="scientific">Gigaspora margarita</name>
    <dbReference type="NCBI Taxonomy" id="4874"/>
    <lineage>
        <taxon>Eukaryota</taxon>
        <taxon>Fungi</taxon>
        <taxon>Fungi incertae sedis</taxon>
        <taxon>Mucoromycota</taxon>
        <taxon>Glomeromycotina</taxon>
        <taxon>Glomeromycetes</taxon>
        <taxon>Diversisporales</taxon>
        <taxon>Gigasporaceae</taxon>
        <taxon>Gigaspora</taxon>
    </lineage>
</organism>